<dbReference type="AlphaFoldDB" id="A0A370TVX3"/>
<keyword evidence="3" id="KW-1185">Reference proteome</keyword>
<reference evidence="2 3" key="1">
    <citation type="journal article" date="2018" name="IMA Fungus">
        <title>IMA Genome-F 9: Draft genome sequence of Annulohypoxylon stygium, Aspergillus mulundensis, Berkeleyomyces basicola (syn. Thielaviopsis basicola), Ceratocystis smalleyi, two Cercospora beticola strains, Coleophoma cylindrospora, Fusarium fracticaudum, Phialophora cf. hyalina, and Morchella septimelata.</title>
        <authorList>
            <person name="Wingfield B.D."/>
            <person name="Bills G.F."/>
            <person name="Dong Y."/>
            <person name="Huang W."/>
            <person name="Nel W.J."/>
            <person name="Swalarsk-Parry B.S."/>
            <person name="Vaghefi N."/>
            <person name="Wilken P.M."/>
            <person name="An Z."/>
            <person name="de Beer Z.W."/>
            <person name="De Vos L."/>
            <person name="Chen L."/>
            <person name="Duong T.A."/>
            <person name="Gao Y."/>
            <person name="Hammerbacher A."/>
            <person name="Kikkert J.R."/>
            <person name="Li Y."/>
            <person name="Li H."/>
            <person name="Li K."/>
            <person name="Li Q."/>
            <person name="Liu X."/>
            <person name="Ma X."/>
            <person name="Naidoo K."/>
            <person name="Pethybridge S.J."/>
            <person name="Sun J."/>
            <person name="Steenkamp E.T."/>
            <person name="van der Nest M.A."/>
            <person name="van Wyk S."/>
            <person name="Wingfield M.J."/>
            <person name="Xiong C."/>
            <person name="Yue Q."/>
            <person name="Zhang X."/>
        </authorList>
    </citation>
    <scope>NUCLEOTIDE SEQUENCE [LARGE SCALE GENOMIC DNA]</scope>
    <source>
        <strain evidence="2 3">BP 5553</strain>
    </source>
</reference>
<dbReference type="Proteomes" id="UP000254866">
    <property type="component" value="Unassembled WGS sequence"/>
</dbReference>
<feature type="region of interest" description="Disordered" evidence="1">
    <location>
        <begin position="126"/>
        <end position="259"/>
    </location>
</feature>
<evidence type="ECO:0000256" key="1">
    <source>
        <dbReference type="SAM" id="MobiDB-lite"/>
    </source>
</evidence>
<protein>
    <submittedName>
        <fullName evidence="2">Uncharacterized protein</fullName>
    </submittedName>
</protein>
<comment type="caution">
    <text evidence="2">The sequence shown here is derived from an EMBL/GenBank/DDBJ whole genome shotgun (WGS) entry which is preliminary data.</text>
</comment>
<organism evidence="2 3">
    <name type="scientific">Venustampulla echinocandica</name>
    <dbReference type="NCBI Taxonomy" id="2656787"/>
    <lineage>
        <taxon>Eukaryota</taxon>
        <taxon>Fungi</taxon>
        <taxon>Dikarya</taxon>
        <taxon>Ascomycota</taxon>
        <taxon>Pezizomycotina</taxon>
        <taxon>Leotiomycetes</taxon>
        <taxon>Helotiales</taxon>
        <taxon>Pleuroascaceae</taxon>
        <taxon>Venustampulla</taxon>
    </lineage>
</organism>
<name>A0A370TVX3_9HELO</name>
<evidence type="ECO:0000313" key="2">
    <source>
        <dbReference type="EMBL" id="RDL39618.1"/>
    </source>
</evidence>
<accession>A0A370TVX3</accession>
<dbReference type="EMBL" id="NPIC01000002">
    <property type="protein sequence ID" value="RDL39618.1"/>
    <property type="molecule type" value="Genomic_DNA"/>
</dbReference>
<feature type="compositionally biased region" description="Basic and acidic residues" evidence="1">
    <location>
        <begin position="179"/>
        <end position="202"/>
    </location>
</feature>
<feature type="compositionally biased region" description="Basic and acidic residues" evidence="1">
    <location>
        <begin position="232"/>
        <end position="259"/>
    </location>
</feature>
<proteinExistence type="predicted"/>
<dbReference type="STRING" id="2656787.A0A370TVX3"/>
<evidence type="ECO:0000313" key="3">
    <source>
        <dbReference type="Proteomes" id="UP000254866"/>
    </source>
</evidence>
<dbReference type="RefSeq" id="XP_031872274.1">
    <property type="nucleotide sequence ID" value="XM_032012581.1"/>
</dbReference>
<sequence>MAFSRVAALRSCLRAARPTVARPQLHRQLGRRTYASEGHGSATAGGDAVWAAGAVAVTLPTCCSSAKVYLRHPVTRSGTDYADLRFSEGYLLSGKPKDAHGHGHDASHGEKHSVVHEAVAKVEDKAKEAVSNLSEKDPQEEEAVEESGSGESIANPDTPDDQPKRATLTPTPDVGIVKRAKEIAEDDSEEKKQKHEETHEALSKNIDAKQQGLSNDDTRHSTDVTSLPGRSRKGEGDIETAKVKGSVDSKRPQSDNETD</sequence>
<gene>
    <name evidence="2" type="ORF">BP5553_03958</name>
</gene>
<dbReference type="OrthoDB" id="4590707at2759"/>
<dbReference type="GeneID" id="43596807"/>